<evidence type="ECO:0000256" key="4">
    <source>
        <dbReference type="ARBA" id="ARBA00022525"/>
    </source>
</evidence>
<proteinExistence type="inferred from homology"/>
<evidence type="ECO:0000313" key="8">
    <source>
        <dbReference type="EMBL" id="EKU10240.1"/>
    </source>
</evidence>
<dbReference type="STRING" id="1244083.CSUNSWCD_1037"/>
<evidence type="ECO:0000256" key="1">
    <source>
        <dbReference type="ARBA" id="ARBA00004613"/>
    </source>
</evidence>
<dbReference type="eggNOG" id="COG4290">
    <property type="taxonomic scope" value="Bacteria"/>
</dbReference>
<keyword evidence="4" id="KW-0964">Secreted</keyword>
<comment type="subcellular location">
    <subcellularLocation>
        <location evidence="1">Secreted</location>
    </subcellularLocation>
</comment>
<keyword evidence="5" id="KW-0540">Nuclease</keyword>
<dbReference type="SUPFAM" id="SSF53933">
    <property type="entry name" value="Microbial ribonucleases"/>
    <property type="match status" value="1"/>
</dbReference>
<evidence type="ECO:0000313" key="9">
    <source>
        <dbReference type="Proteomes" id="UP000011939"/>
    </source>
</evidence>
<dbReference type="EMBL" id="AMZQ01000016">
    <property type="protein sequence ID" value="EKU10240.1"/>
    <property type="molecule type" value="Genomic_DNA"/>
</dbReference>
<keyword evidence="7" id="KW-0812">Transmembrane</keyword>
<feature type="transmembrane region" description="Helical" evidence="7">
    <location>
        <begin position="46"/>
        <end position="67"/>
    </location>
</feature>
<dbReference type="InterPro" id="IPR001887">
    <property type="entry name" value="Barnase"/>
</dbReference>
<keyword evidence="7" id="KW-0472">Membrane</keyword>
<dbReference type="InterPro" id="IPR016191">
    <property type="entry name" value="Ribonuclease/ribotoxin"/>
</dbReference>
<dbReference type="Proteomes" id="UP000011939">
    <property type="component" value="Unassembled WGS sequence"/>
</dbReference>
<comment type="caution">
    <text evidence="8">The sequence shown here is derived from an EMBL/GenBank/DDBJ whole genome shotgun (WGS) entry which is preliminary data.</text>
</comment>
<protein>
    <recommendedName>
        <fullName evidence="3">Ribonuclease</fullName>
    </recommendedName>
</protein>
<dbReference type="InterPro" id="IPR000026">
    <property type="entry name" value="N1-like"/>
</dbReference>
<organism evidence="8 9">
    <name type="scientific">Campylobacter showae CSUNSWCD</name>
    <dbReference type="NCBI Taxonomy" id="1244083"/>
    <lineage>
        <taxon>Bacteria</taxon>
        <taxon>Pseudomonadati</taxon>
        <taxon>Campylobacterota</taxon>
        <taxon>Epsilonproteobacteria</taxon>
        <taxon>Campylobacterales</taxon>
        <taxon>Campylobacteraceae</taxon>
        <taxon>Campylobacter</taxon>
    </lineage>
</organism>
<evidence type="ECO:0000256" key="6">
    <source>
        <dbReference type="ARBA" id="ARBA00022801"/>
    </source>
</evidence>
<dbReference type="PATRIC" id="fig|1244083.3.peg.2283"/>
<evidence type="ECO:0000256" key="2">
    <source>
        <dbReference type="ARBA" id="ARBA00009006"/>
    </source>
</evidence>
<evidence type="ECO:0000256" key="3">
    <source>
        <dbReference type="ARBA" id="ARBA00022214"/>
    </source>
</evidence>
<dbReference type="Gene3D" id="3.10.450.30">
    <property type="entry name" value="Microbial ribonucleases"/>
    <property type="match status" value="1"/>
</dbReference>
<keyword evidence="6" id="KW-0378">Hydrolase</keyword>
<dbReference type="GO" id="GO:0016787">
    <property type="term" value="F:hydrolase activity"/>
    <property type="evidence" value="ECO:0007669"/>
    <property type="project" value="UniProtKB-KW"/>
</dbReference>
<gene>
    <name evidence="8" type="ORF">CSUNSWCD_1037</name>
</gene>
<dbReference type="GO" id="GO:0004521">
    <property type="term" value="F:RNA endonuclease activity"/>
    <property type="evidence" value="ECO:0007669"/>
    <property type="project" value="InterPro"/>
</dbReference>
<dbReference type="GO" id="GO:0005576">
    <property type="term" value="C:extracellular region"/>
    <property type="evidence" value="ECO:0007669"/>
    <property type="project" value="UniProtKB-SubCell"/>
</dbReference>
<accession>M5IHF5</accession>
<evidence type="ECO:0000256" key="7">
    <source>
        <dbReference type="SAM" id="Phobius"/>
    </source>
</evidence>
<dbReference type="GO" id="GO:0003723">
    <property type="term" value="F:RNA binding"/>
    <property type="evidence" value="ECO:0007669"/>
    <property type="project" value="InterPro"/>
</dbReference>
<dbReference type="PRINTS" id="PR00117">
    <property type="entry name" value="BARNASE"/>
</dbReference>
<reference evidence="8 9" key="1">
    <citation type="journal article" date="2013" name="Genome Announc.">
        <title>Genome Sequence of Campylobacter showae UNSWCD, Isolated from a Patient with Crohn's Disease.</title>
        <authorList>
            <person name="Tay A.P."/>
            <person name="Kaakoush N.O."/>
            <person name="Deshpande N.P."/>
            <person name="Chen Z."/>
            <person name="Mitchell H."/>
            <person name="Wilkins M.R."/>
        </authorList>
    </citation>
    <scope>NUCLEOTIDE SEQUENCE [LARGE SCALE GENOMIC DNA]</scope>
    <source>
        <strain evidence="8 9">CSUNSWCD</strain>
    </source>
</reference>
<comment type="similarity">
    <text evidence="2">Belongs to the ribonuclease N1/T1 family.</text>
</comment>
<keyword evidence="7" id="KW-1133">Transmembrane helix</keyword>
<dbReference type="AlphaFoldDB" id="M5IHF5"/>
<evidence type="ECO:0000256" key="5">
    <source>
        <dbReference type="ARBA" id="ARBA00022722"/>
    </source>
</evidence>
<dbReference type="Pfam" id="PF00545">
    <property type="entry name" value="Ribonuclease"/>
    <property type="match status" value="1"/>
</dbReference>
<sequence>MTQIYSSLYGAKLLNLDFVRTNLTANLTPKQALQIYSKRHFLNKQLIRNIILPLAVLLLAALFKFIIPDNSAAPKQNQPQSEFRGNGANKNVAAVPTANIVKDGIYTSKDEVAAYIYRFGELPRNFITKKDAIALGWDAKSGNLWQVTDKKSIGGDRFSNREKKLPNADGRKWFECDIGYRGGRRGAERIVFSSDGLIYYTPDHYENFYLLYERRQQ</sequence>
<name>M5IHF5_9BACT</name>